<dbReference type="Gene3D" id="3.40.50.720">
    <property type="entry name" value="NAD(P)-binding Rossmann-like Domain"/>
    <property type="match status" value="1"/>
</dbReference>
<dbReference type="EMBL" id="JAQQAL010000044">
    <property type="protein sequence ID" value="MDC7228321.1"/>
    <property type="molecule type" value="Genomic_DNA"/>
</dbReference>
<dbReference type="Pfam" id="PF13561">
    <property type="entry name" value="adh_short_C2"/>
    <property type="match status" value="1"/>
</dbReference>
<dbReference type="PANTHER" id="PTHR42760">
    <property type="entry name" value="SHORT-CHAIN DEHYDROGENASES/REDUCTASES FAMILY MEMBER"/>
    <property type="match status" value="1"/>
</dbReference>
<evidence type="ECO:0000313" key="2">
    <source>
        <dbReference type="EMBL" id="MDC7228321.1"/>
    </source>
</evidence>
<evidence type="ECO:0000313" key="3">
    <source>
        <dbReference type="Proteomes" id="UP001221217"/>
    </source>
</evidence>
<organism evidence="2 3">
    <name type="scientific">Candidatus Thalassospirochaeta sargassi</name>
    <dbReference type="NCBI Taxonomy" id="3119039"/>
    <lineage>
        <taxon>Bacteria</taxon>
        <taxon>Pseudomonadati</taxon>
        <taxon>Spirochaetota</taxon>
        <taxon>Spirochaetia</taxon>
        <taxon>Spirochaetales</taxon>
        <taxon>Spirochaetaceae</taxon>
        <taxon>Candidatus Thalassospirochaeta</taxon>
    </lineage>
</organism>
<evidence type="ECO:0000256" key="1">
    <source>
        <dbReference type="ARBA" id="ARBA00006484"/>
    </source>
</evidence>
<gene>
    <name evidence="2" type="ORF">PQJ61_16280</name>
</gene>
<reference evidence="2 3" key="1">
    <citation type="submission" date="2022-12" db="EMBL/GenBank/DDBJ databases">
        <title>Metagenome assembled genome from gulf of manar.</title>
        <authorList>
            <person name="Kohli P."/>
            <person name="Pk S."/>
            <person name="Venkata Ramana C."/>
            <person name="Sasikala C."/>
        </authorList>
    </citation>
    <scope>NUCLEOTIDE SEQUENCE [LARGE SCALE GENOMIC DNA]</scope>
    <source>
        <strain evidence="2">JB008</strain>
    </source>
</reference>
<dbReference type="InterPro" id="IPR020904">
    <property type="entry name" value="Sc_DH/Rdtase_CS"/>
</dbReference>
<accession>A0AAJ1ILL7</accession>
<protein>
    <submittedName>
        <fullName evidence="2">SDR family NAD(P)-dependent oxidoreductase</fullName>
    </submittedName>
</protein>
<dbReference type="PRINTS" id="PR00081">
    <property type="entry name" value="GDHRDH"/>
</dbReference>
<dbReference type="CDD" id="cd05233">
    <property type="entry name" value="SDR_c"/>
    <property type="match status" value="1"/>
</dbReference>
<comment type="caution">
    <text evidence="2">The sequence shown here is derived from an EMBL/GenBank/DDBJ whole genome shotgun (WGS) entry which is preliminary data.</text>
</comment>
<dbReference type="FunFam" id="3.40.50.720:FF:000084">
    <property type="entry name" value="Short-chain dehydrogenase reductase"/>
    <property type="match status" value="1"/>
</dbReference>
<dbReference type="PROSITE" id="PS00061">
    <property type="entry name" value="ADH_SHORT"/>
    <property type="match status" value="1"/>
</dbReference>
<comment type="similarity">
    <text evidence="1">Belongs to the short-chain dehydrogenases/reductases (SDR) family.</text>
</comment>
<dbReference type="InterPro" id="IPR002347">
    <property type="entry name" value="SDR_fam"/>
</dbReference>
<dbReference type="PRINTS" id="PR00080">
    <property type="entry name" value="SDRFAMILY"/>
</dbReference>
<name>A0AAJ1ILL7_9SPIO</name>
<dbReference type="SUPFAM" id="SSF51735">
    <property type="entry name" value="NAD(P)-binding Rossmann-fold domains"/>
    <property type="match status" value="1"/>
</dbReference>
<proteinExistence type="inferred from homology"/>
<dbReference type="Proteomes" id="UP001221217">
    <property type="component" value="Unassembled WGS sequence"/>
</dbReference>
<dbReference type="InterPro" id="IPR036291">
    <property type="entry name" value="NAD(P)-bd_dom_sf"/>
</dbReference>
<dbReference type="GO" id="GO:0016616">
    <property type="term" value="F:oxidoreductase activity, acting on the CH-OH group of donors, NAD or NADP as acceptor"/>
    <property type="evidence" value="ECO:0007669"/>
    <property type="project" value="TreeGrafter"/>
</dbReference>
<dbReference type="AlphaFoldDB" id="A0AAJ1ILL7"/>
<sequence length="264" mass="28797">MELGLKGKQVFITGGSVGIGLAVARAFAREGAAVAIGARNKERVEAEAAKMAEDFGVKTLGISVDVSKPEAIEAARLVIEKEFGGIDILINNAGTGTEETVMDSTDEKWYAVWDLHVMSTIRTARAFVPYMRKRGGGVILNTASICATQPLWYEPIYNTTKAALLMLGKCMANEFIEDNIRVNTMSPGLVLTPDWWKTAGILSEKEGTSPKEYLDGVADQYAKNKRFASPEEIAEYYVFLASDCGKYSVGSNYYVDGGWKEGVY</sequence>